<accession>A0A3S0NN57</accession>
<dbReference type="AlphaFoldDB" id="A0A3S0NN57"/>
<organism evidence="2 3">
    <name type="scientific">Chryseobacterium arthrosphaerae</name>
    <dbReference type="NCBI Taxonomy" id="651561"/>
    <lineage>
        <taxon>Bacteria</taxon>
        <taxon>Pseudomonadati</taxon>
        <taxon>Bacteroidota</taxon>
        <taxon>Flavobacteriia</taxon>
        <taxon>Flavobacteriales</taxon>
        <taxon>Weeksellaceae</taxon>
        <taxon>Chryseobacterium group</taxon>
        <taxon>Chryseobacterium</taxon>
    </lineage>
</organism>
<evidence type="ECO:0000313" key="2">
    <source>
        <dbReference type="EMBL" id="RTZ48470.1"/>
    </source>
</evidence>
<dbReference type="EMBL" id="RYFC01000002">
    <property type="protein sequence ID" value="RTZ48470.1"/>
    <property type="molecule type" value="Genomic_DNA"/>
</dbReference>
<gene>
    <name evidence="2" type="ORF">EJ377_13060</name>
</gene>
<proteinExistence type="predicted"/>
<dbReference type="InterPro" id="IPR045619">
    <property type="entry name" value="DUF6443"/>
</dbReference>
<protein>
    <recommendedName>
        <fullName evidence="1">DUF6443 domain-containing protein</fullName>
    </recommendedName>
</protein>
<reference evidence="2 3" key="1">
    <citation type="submission" date="2018-12" db="EMBL/GenBank/DDBJ databases">
        <title>Draft Genome Sequence of Chryseobacterium arthrosphaerae strain ED882-96 Isolated from the Blood of a Patient with Liver Cirrhosis in Taiwan.</title>
        <authorList>
            <person name="Lin J.-N."/>
            <person name="Lai C.-H."/>
            <person name="Yang C.-H."/>
            <person name="Huang Y.-H."/>
        </authorList>
    </citation>
    <scope>NUCLEOTIDE SEQUENCE [LARGE SCALE GENOMIC DNA]</scope>
    <source>
        <strain evidence="2 3">ED882-96</strain>
        <plasmid evidence="2 3">unnamed</plasmid>
    </source>
</reference>
<sequence>MGRAKQVVNVKATPSGKDIVTPIVFDDQGRQTRNYLPVPQSSTSNGAIYSQTPGMVSYPVADVTNIYSGKRLTLKPFWKTLHCRGFCSKNRLEMTGIPNL</sequence>
<evidence type="ECO:0000313" key="3">
    <source>
        <dbReference type="Proteomes" id="UP000276953"/>
    </source>
</evidence>
<evidence type="ECO:0000259" key="1">
    <source>
        <dbReference type="Pfam" id="PF20041"/>
    </source>
</evidence>
<name>A0A3S0NN57_9FLAO</name>
<dbReference type="Pfam" id="PF20041">
    <property type="entry name" value="DUF6443"/>
    <property type="match status" value="1"/>
</dbReference>
<dbReference type="Proteomes" id="UP000276953">
    <property type="component" value="Plasmid unnamed"/>
</dbReference>
<feature type="domain" description="DUF6443" evidence="1">
    <location>
        <begin position="1"/>
        <end position="54"/>
    </location>
</feature>
<comment type="caution">
    <text evidence="2">The sequence shown here is derived from an EMBL/GenBank/DDBJ whole genome shotgun (WGS) entry which is preliminary data.</text>
</comment>
<geneLocation type="plasmid" evidence="2">
    <name>unnamed</name>
</geneLocation>
<keyword evidence="2" id="KW-0614">Plasmid</keyword>